<dbReference type="Pfam" id="PF17174">
    <property type="entry name" value="DUF5130"/>
    <property type="match status" value="1"/>
</dbReference>
<dbReference type="AlphaFoldDB" id="A0A7Y9E816"/>
<dbReference type="EMBL" id="JACCBG010000001">
    <property type="protein sequence ID" value="NYD42586.1"/>
    <property type="molecule type" value="Genomic_DNA"/>
</dbReference>
<sequence>MAQVAAGDFSDAERYVIDEAIRRAETLCRFEFSVFVGSAAGDPRAFATQLHNSLVAPSRSILIMVDPSAHALEVVTGGLVRRNVTDSEVELVILEMGTRFAEGDLVGGLKRGIEMLAEHAKAPQTLHTEPQP</sequence>
<proteinExistence type="predicted"/>
<evidence type="ECO:0000313" key="2">
    <source>
        <dbReference type="Proteomes" id="UP000535511"/>
    </source>
</evidence>
<dbReference type="Gene3D" id="3.10.310.50">
    <property type="match status" value="1"/>
</dbReference>
<keyword evidence="2" id="KW-1185">Reference proteome</keyword>
<evidence type="ECO:0000313" key="1">
    <source>
        <dbReference type="EMBL" id="NYD42586.1"/>
    </source>
</evidence>
<gene>
    <name evidence="1" type="ORF">BJZ21_002669</name>
</gene>
<organism evidence="1 2">
    <name type="scientific">Nocardioides panaciterrulae</name>
    <dbReference type="NCBI Taxonomy" id="661492"/>
    <lineage>
        <taxon>Bacteria</taxon>
        <taxon>Bacillati</taxon>
        <taxon>Actinomycetota</taxon>
        <taxon>Actinomycetes</taxon>
        <taxon>Propionibacteriales</taxon>
        <taxon>Nocardioidaceae</taxon>
        <taxon>Nocardioides</taxon>
    </lineage>
</organism>
<accession>A0A7Y9E816</accession>
<dbReference type="RefSeq" id="WP_179664213.1">
    <property type="nucleotide sequence ID" value="NZ_JACCBG010000001.1"/>
</dbReference>
<protein>
    <submittedName>
        <fullName evidence="1">Putative membrane protein YgcG</fullName>
    </submittedName>
</protein>
<dbReference type="InterPro" id="IPR033437">
    <property type="entry name" value="DUF5130"/>
</dbReference>
<comment type="caution">
    <text evidence="1">The sequence shown here is derived from an EMBL/GenBank/DDBJ whole genome shotgun (WGS) entry which is preliminary data.</text>
</comment>
<dbReference type="Proteomes" id="UP000535511">
    <property type="component" value="Unassembled WGS sequence"/>
</dbReference>
<reference evidence="1 2" key="1">
    <citation type="submission" date="2020-07" db="EMBL/GenBank/DDBJ databases">
        <title>Sequencing the genomes of 1000 actinobacteria strains.</title>
        <authorList>
            <person name="Klenk H.-P."/>
        </authorList>
    </citation>
    <scope>NUCLEOTIDE SEQUENCE [LARGE SCALE GENOMIC DNA]</scope>
    <source>
        <strain evidence="1 2">DSM 21350</strain>
    </source>
</reference>
<name>A0A7Y9E816_9ACTN</name>